<sequence length="101" mass="10492">MKFTSALAMASALIAGVFADVHQYGLCYYGPASSAGYHEAATKAACAAYKKRNQGTQQWNTCPDCALAGTPPACHSPAFHIGGDEMSYYCKQAGAAGSFAN</sequence>
<name>A0A517LDK9_9PEZI</name>
<feature type="chain" id="PRO_5022184982" evidence="1">
    <location>
        <begin position="20"/>
        <end position="101"/>
    </location>
</feature>
<feature type="signal peptide" evidence="1">
    <location>
        <begin position="1"/>
        <end position="19"/>
    </location>
</feature>
<evidence type="ECO:0000313" key="3">
    <source>
        <dbReference type="Proteomes" id="UP000316270"/>
    </source>
</evidence>
<keyword evidence="1" id="KW-0732">Signal</keyword>
<gene>
    <name evidence="2" type="ORF">FKW77_003460</name>
</gene>
<reference evidence="2 3" key="1">
    <citation type="submission" date="2019-07" db="EMBL/GenBank/DDBJ databases">
        <title>Finished genome of Venturia effusa.</title>
        <authorList>
            <person name="Young C.A."/>
            <person name="Cox M.P."/>
            <person name="Ganley A.R.D."/>
            <person name="David W.J."/>
        </authorList>
    </citation>
    <scope>NUCLEOTIDE SEQUENCE [LARGE SCALE GENOMIC DNA]</scope>
    <source>
        <strain evidence="3">albino</strain>
    </source>
</reference>
<dbReference type="OrthoDB" id="3489571at2759"/>
<keyword evidence="3" id="KW-1185">Reference proteome</keyword>
<evidence type="ECO:0000256" key="1">
    <source>
        <dbReference type="SAM" id="SignalP"/>
    </source>
</evidence>
<dbReference type="AlphaFoldDB" id="A0A517LDK9"/>
<dbReference type="EMBL" id="CP042194">
    <property type="protein sequence ID" value="QDS73712.1"/>
    <property type="molecule type" value="Genomic_DNA"/>
</dbReference>
<proteinExistence type="predicted"/>
<protein>
    <submittedName>
        <fullName evidence="2">Uncharacterized protein</fullName>
    </submittedName>
</protein>
<dbReference type="Proteomes" id="UP000316270">
    <property type="component" value="Chromosome 10"/>
</dbReference>
<organism evidence="2 3">
    <name type="scientific">Venturia effusa</name>
    <dbReference type="NCBI Taxonomy" id="50376"/>
    <lineage>
        <taxon>Eukaryota</taxon>
        <taxon>Fungi</taxon>
        <taxon>Dikarya</taxon>
        <taxon>Ascomycota</taxon>
        <taxon>Pezizomycotina</taxon>
        <taxon>Dothideomycetes</taxon>
        <taxon>Pleosporomycetidae</taxon>
        <taxon>Venturiales</taxon>
        <taxon>Venturiaceae</taxon>
        <taxon>Venturia</taxon>
    </lineage>
</organism>
<accession>A0A517LDK9</accession>
<evidence type="ECO:0000313" key="2">
    <source>
        <dbReference type="EMBL" id="QDS73712.1"/>
    </source>
</evidence>